<sequence length="702" mass="76538">MPAPELNYFTCTLGEAALWKRRQGHQEQQAYKDVIELVDLQAQELPDSAAIGFANFVDADTQAETLHQPSLLSFRELSEFSVKAAAILEQAAPPSSSETIGLLCSSSLDFLLTWLGLMRLGHTVFLLAPQLSALAIEHLCHSATVKSIFAGRSETKLASQMPNKISIKPIPNYYYNSSKSYPPGDINIAVSQLAYLRHTSGTTSGLPKPIQQTNWGAVGALPRLTGDFKIATFSTTPLYHGGLADCFRAWTSDAMVWFFPEGLVPITAKSVVSAIEHARTISPYQIGYFTSVPYVLQLLAGHDMGVKILQTMEIVGVGGAALPLSVGDQLTSAGVNLVSRLGSAECGFLMSSHRDYSTDTNWQYLRPACDEDLLSFEPREGGLYELIAKPGWPLRAVTNREDGSYATSDLFQPHSSIGNAWRYHSRADSLIVLANGKKFDPSPIEGALLASTKALEDVLIFGTGKDFPGALLFPATATDESTEEEVLSAVWPIIERSNPNSQSHARLTRYALVVVPKSGNEPALEKSSKGTIMRRQAEERYSRFIESVYVSSPDQSLKADELDDDELVAGIFGKFTQVVGRSISLEGDVFHQGVDSTACIQIRKLIESSLLPDGCAPLPANIIYECGSIRAIADYIRANRQGGDKPKGAQRMPPGADEMDEMWDLAEAFSNFSRLIRLQDLLLAESSDFLGRPRADFKGAII</sequence>
<gene>
    <name evidence="3" type="ORF">JX265_013402</name>
</gene>
<keyword evidence="4" id="KW-1185">Reference proteome</keyword>
<dbReference type="Gene3D" id="3.40.50.12780">
    <property type="entry name" value="N-terminal domain of ligase-like"/>
    <property type="match status" value="1"/>
</dbReference>
<comment type="similarity">
    <text evidence="1">Belongs to the ATP-dependent AMP-binding enzyme family.</text>
</comment>
<evidence type="ECO:0000313" key="3">
    <source>
        <dbReference type="EMBL" id="KAI1850510.1"/>
    </source>
</evidence>
<dbReference type="Pfam" id="PF00501">
    <property type="entry name" value="AMP-binding"/>
    <property type="match status" value="1"/>
</dbReference>
<evidence type="ECO:0000259" key="2">
    <source>
        <dbReference type="Pfam" id="PF00501"/>
    </source>
</evidence>
<name>A0A9Q0AHS8_9PEZI</name>
<dbReference type="GO" id="GO:0006631">
    <property type="term" value="P:fatty acid metabolic process"/>
    <property type="evidence" value="ECO:0007669"/>
    <property type="project" value="TreeGrafter"/>
</dbReference>
<evidence type="ECO:0000313" key="4">
    <source>
        <dbReference type="Proteomes" id="UP000829685"/>
    </source>
</evidence>
<dbReference type="PANTHER" id="PTHR43201">
    <property type="entry name" value="ACYL-COA SYNTHETASE"/>
    <property type="match status" value="1"/>
</dbReference>
<comment type="caution">
    <text evidence="3">The sequence shown here is derived from an EMBL/GenBank/DDBJ whole genome shotgun (WGS) entry which is preliminary data.</text>
</comment>
<dbReference type="EMBL" id="JAFIMR010000069">
    <property type="protein sequence ID" value="KAI1850510.1"/>
    <property type="molecule type" value="Genomic_DNA"/>
</dbReference>
<dbReference type="AlphaFoldDB" id="A0A9Q0AHS8"/>
<feature type="domain" description="AMP-dependent synthetase/ligase" evidence="2">
    <location>
        <begin position="67"/>
        <end position="355"/>
    </location>
</feature>
<accession>A0A9Q0AHS8</accession>
<dbReference type="InterPro" id="IPR042099">
    <property type="entry name" value="ANL_N_sf"/>
</dbReference>
<reference evidence="3" key="1">
    <citation type="submission" date="2021-03" db="EMBL/GenBank/DDBJ databases">
        <title>Revisited historic fungal species revealed as producer of novel bioactive compounds through whole genome sequencing and comparative genomics.</title>
        <authorList>
            <person name="Vignolle G.A."/>
            <person name="Hochenegger N."/>
            <person name="Mach R.L."/>
            <person name="Mach-Aigner A.R."/>
            <person name="Javad Rahimi M."/>
            <person name="Salim K.A."/>
            <person name="Chan C.M."/>
            <person name="Lim L.B.L."/>
            <person name="Cai F."/>
            <person name="Druzhinina I.S."/>
            <person name="U'Ren J.M."/>
            <person name="Derntl C."/>
        </authorList>
    </citation>
    <scope>NUCLEOTIDE SEQUENCE</scope>
    <source>
        <strain evidence="3">TUCIM 5799</strain>
    </source>
</reference>
<dbReference type="SUPFAM" id="SSF56801">
    <property type="entry name" value="Acetyl-CoA synthetase-like"/>
    <property type="match status" value="1"/>
</dbReference>
<dbReference type="InterPro" id="IPR000873">
    <property type="entry name" value="AMP-dep_synth/lig_dom"/>
</dbReference>
<dbReference type="Pfam" id="PF23562">
    <property type="entry name" value="AMP-binding_C_3"/>
    <property type="match status" value="1"/>
</dbReference>
<organism evidence="3 4">
    <name type="scientific">Neoarthrinium moseri</name>
    <dbReference type="NCBI Taxonomy" id="1658444"/>
    <lineage>
        <taxon>Eukaryota</taxon>
        <taxon>Fungi</taxon>
        <taxon>Dikarya</taxon>
        <taxon>Ascomycota</taxon>
        <taxon>Pezizomycotina</taxon>
        <taxon>Sordariomycetes</taxon>
        <taxon>Xylariomycetidae</taxon>
        <taxon>Amphisphaeriales</taxon>
        <taxon>Apiosporaceae</taxon>
        <taxon>Neoarthrinium</taxon>
    </lineage>
</organism>
<dbReference type="Proteomes" id="UP000829685">
    <property type="component" value="Unassembled WGS sequence"/>
</dbReference>
<dbReference type="GO" id="GO:0031956">
    <property type="term" value="F:medium-chain fatty acid-CoA ligase activity"/>
    <property type="evidence" value="ECO:0007669"/>
    <property type="project" value="TreeGrafter"/>
</dbReference>
<evidence type="ECO:0000256" key="1">
    <source>
        <dbReference type="ARBA" id="ARBA00006432"/>
    </source>
</evidence>
<dbReference type="PANTHER" id="PTHR43201:SF8">
    <property type="entry name" value="ACYL-COA SYNTHETASE FAMILY MEMBER 3"/>
    <property type="match status" value="1"/>
</dbReference>
<proteinExistence type="inferred from homology"/>
<protein>
    <recommendedName>
        <fullName evidence="2">AMP-dependent synthetase/ligase domain-containing protein</fullName>
    </recommendedName>
</protein>